<dbReference type="PANTHER" id="PTHR11207:SF0">
    <property type="entry name" value="RIBONUCLEASE 3"/>
    <property type="match status" value="1"/>
</dbReference>
<keyword evidence="2" id="KW-0255">Endonuclease</keyword>
<feature type="domain" description="RNase III" evidence="8">
    <location>
        <begin position="51"/>
        <end position="162"/>
    </location>
</feature>
<dbReference type="Gene3D" id="1.10.1520.10">
    <property type="entry name" value="Ribonuclease III domain"/>
    <property type="match status" value="1"/>
</dbReference>
<dbReference type="Proteomes" id="UP000053477">
    <property type="component" value="Unassembled WGS sequence"/>
</dbReference>
<keyword evidence="10" id="KW-1185">Reference proteome</keyword>
<feature type="region of interest" description="Disordered" evidence="6">
    <location>
        <begin position="181"/>
        <end position="233"/>
    </location>
</feature>
<dbReference type="InterPro" id="IPR036389">
    <property type="entry name" value="RNase_III_sf"/>
</dbReference>
<evidence type="ECO:0000256" key="1">
    <source>
        <dbReference type="ARBA" id="ARBA00022722"/>
    </source>
</evidence>
<protein>
    <submittedName>
        <fullName evidence="9">Uncharacterized protein</fullName>
    </submittedName>
</protein>
<dbReference type="InterPro" id="IPR014720">
    <property type="entry name" value="dsRBD_dom"/>
</dbReference>
<dbReference type="PROSITE" id="PS50137">
    <property type="entry name" value="DS_RBD"/>
    <property type="match status" value="1"/>
</dbReference>
<dbReference type="CDD" id="cd00048">
    <property type="entry name" value="DSRM_SF"/>
    <property type="match status" value="1"/>
</dbReference>
<dbReference type="SUPFAM" id="SSF69065">
    <property type="entry name" value="RNase III domain-like"/>
    <property type="match status" value="1"/>
</dbReference>
<name>A0A0H2SUD4_9AGAM</name>
<dbReference type="PROSITE" id="PS50142">
    <property type="entry name" value="RNASE_3_2"/>
    <property type="match status" value="1"/>
</dbReference>
<dbReference type="EMBL" id="KQ085882">
    <property type="protein sequence ID" value="KLO20751.1"/>
    <property type="molecule type" value="Genomic_DNA"/>
</dbReference>
<evidence type="ECO:0000313" key="9">
    <source>
        <dbReference type="EMBL" id="KLO20751.1"/>
    </source>
</evidence>
<dbReference type="GO" id="GO:0004525">
    <property type="term" value="F:ribonuclease III activity"/>
    <property type="evidence" value="ECO:0007669"/>
    <property type="project" value="InterPro"/>
</dbReference>
<dbReference type="GO" id="GO:0003723">
    <property type="term" value="F:RNA binding"/>
    <property type="evidence" value="ECO:0007669"/>
    <property type="project" value="UniProtKB-UniRule"/>
</dbReference>
<evidence type="ECO:0000256" key="3">
    <source>
        <dbReference type="ARBA" id="ARBA00022801"/>
    </source>
</evidence>
<organism evidence="9 10">
    <name type="scientific">Schizopora paradoxa</name>
    <dbReference type="NCBI Taxonomy" id="27342"/>
    <lineage>
        <taxon>Eukaryota</taxon>
        <taxon>Fungi</taxon>
        <taxon>Dikarya</taxon>
        <taxon>Basidiomycota</taxon>
        <taxon>Agaricomycotina</taxon>
        <taxon>Agaricomycetes</taxon>
        <taxon>Hymenochaetales</taxon>
        <taxon>Schizoporaceae</taxon>
        <taxon>Schizopora</taxon>
    </lineage>
</organism>
<reference evidence="9 10" key="1">
    <citation type="submission" date="2015-04" db="EMBL/GenBank/DDBJ databases">
        <title>Complete genome sequence of Schizopora paradoxa KUC8140, a cosmopolitan wood degrader in East Asia.</title>
        <authorList>
            <consortium name="DOE Joint Genome Institute"/>
            <person name="Min B."/>
            <person name="Park H."/>
            <person name="Jang Y."/>
            <person name="Kim J.-J."/>
            <person name="Kim K.H."/>
            <person name="Pangilinan J."/>
            <person name="Lipzen A."/>
            <person name="Riley R."/>
            <person name="Grigoriev I.V."/>
            <person name="Spatafora J.W."/>
            <person name="Choi I.-G."/>
        </authorList>
    </citation>
    <scope>NUCLEOTIDE SEQUENCE [LARGE SCALE GENOMIC DNA]</scope>
    <source>
        <strain evidence="9 10">KUC8140</strain>
    </source>
</reference>
<evidence type="ECO:0000256" key="5">
    <source>
        <dbReference type="PROSITE-ProRule" id="PRU00266"/>
    </source>
</evidence>
<dbReference type="Pfam" id="PF14622">
    <property type="entry name" value="Ribonucleas_3_3"/>
    <property type="match status" value="1"/>
</dbReference>
<keyword evidence="3" id="KW-0378">Hydrolase</keyword>
<dbReference type="CDD" id="cd00593">
    <property type="entry name" value="RIBOc"/>
    <property type="match status" value="1"/>
</dbReference>
<dbReference type="Gene3D" id="3.30.160.20">
    <property type="match status" value="1"/>
</dbReference>
<dbReference type="SMART" id="SM00535">
    <property type="entry name" value="RIBOc"/>
    <property type="match status" value="1"/>
</dbReference>
<dbReference type="GO" id="GO:0005654">
    <property type="term" value="C:nucleoplasm"/>
    <property type="evidence" value="ECO:0007669"/>
    <property type="project" value="TreeGrafter"/>
</dbReference>
<evidence type="ECO:0000256" key="4">
    <source>
        <dbReference type="ARBA" id="ARBA00022884"/>
    </source>
</evidence>
<dbReference type="GO" id="GO:0034475">
    <property type="term" value="P:U4 snRNA 3'-end processing"/>
    <property type="evidence" value="ECO:0007669"/>
    <property type="project" value="TreeGrafter"/>
</dbReference>
<dbReference type="OrthoDB" id="2392202at2759"/>
<gene>
    <name evidence="9" type="ORF">SCHPADRAFT_934565</name>
</gene>
<evidence type="ECO:0000256" key="6">
    <source>
        <dbReference type="SAM" id="MobiDB-lite"/>
    </source>
</evidence>
<dbReference type="GO" id="GO:0006364">
    <property type="term" value="P:rRNA processing"/>
    <property type="evidence" value="ECO:0007669"/>
    <property type="project" value="TreeGrafter"/>
</dbReference>
<feature type="compositionally biased region" description="Basic and acidic residues" evidence="6">
    <location>
        <begin position="205"/>
        <end position="214"/>
    </location>
</feature>
<dbReference type="STRING" id="27342.A0A0H2SUD4"/>
<dbReference type="InParanoid" id="A0A0H2SUD4"/>
<dbReference type="SMART" id="SM00358">
    <property type="entry name" value="DSRM"/>
    <property type="match status" value="1"/>
</dbReference>
<keyword evidence="4 5" id="KW-0694">RNA-binding</keyword>
<dbReference type="Pfam" id="PF00035">
    <property type="entry name" value="dsrm"/>
    <property type="match status" value="1"/>
</dbReference>
<dbReference type="PANTHER" id="PTHR11207">
    <property type="entry name" value="RIBONUCLEASE III"/>
    <property type="match status" value="1"/>
</dbReference>
<dbReference type="SUPFAM" id="SSF54768">
    <property type="entry name" value="dsRNA-binding domain-like"/>
    <property type="match status" value="1"/>
</dbReference>
<keyword evidence="1" id="KW-0540">Nuclease</keyword>
<dbReference type="AlphaFoldDB" id="A0A0H2SUD4"/>
<evidence type="ECO:0000256" key="2">
    <source>
        <dbReference type="ARBA" id="ARBA00022759"/>
    </source>
</evidence>
<evidence type="ECO:0000313" key="10">
    <source>
        <dbReference type="Proteomes" id="UP000053477"/>
    </source>
</evidence>
<evidence type="ECO:0000259" key="8">
    <source>
        <dbReference type="PROSITE" id="PS50142"/>
    </source>
</evidence>
<dbReference type="InterPro" id="IPR000999">
    <property type="entry name" value="RNase_III_dom"/>
</dbReference>
<dbReference type="GO" id="GO:0006369">
    <property type="term" value="P:termination of RNA polymerase II transcription"/>
    <property type="evidence" value="ECO:0007669"/>
    <property type="project" value="TreeGrafter"/>
</dbReference>
<evidence type="ECO:0000259" key="7">
    <source>
        <dbReference type="PROSITE" id="PS50137"/>
    </source>
</evidence>
<feature type="domain" description="DRBM" evidence="7">
    <location>
        <begin position="281"/>
        <end position="351"/>
    </location>
</feature>
<proteinExistence type="predicted"/>
<accession>A0A0H2SUD4</accession>
<sequence>MANGLKSESEWDAGSLILSRESTGVADGTSVASTSSASTARLPELPKIHGEVLLELNTHRLLRSEGANAFKDNERLSEVGEMALNLAVTNYLYHKQPTVEAIGMPAERCIILSTENYEKWTNHYALQKQLRYDQKQNVDLNSPQEIRTLFNAYVGAVYEEHGMRAVGTWISRLIDPDYLPVNPDDTTPTSLPPQKDVFRQRKQSNHREVKRQKSEVLGTPAPESYSNNGVIPTPPNTTPPPMPAPIYAPGQGVYSSPAVNYYTLQPSLATYGPVLPSSQLKEVHYLPKFNEKCSQQKLPFEYTAENHGSPHDPRWIVKCMVKGVHKGTGQGSSKQVAKEAAAKQAFLNMGWFL</sequence>